<evidence type="ECO:0000313" key="3">
    <source>
        <dbReference type="EMBL" id="CAG2229377.1"/>
    </source>
</evidence>
<evidence type="ECO:0000259" key="2">
    <source>
        <dbReference type="PROSITE" id="PS50090"/>
    </source>
</evidence>
<dbReference type="PANTHER" id="PTHR14164:SF12">
    <property type="entry name" value="PERICENTRIOLAR MATERIAL 1 PROTEIN"/>
    <property type="match status" value="1"/>
</dbReference>
<dbReference type="OrthoDB" id="5980952at2759"/>
<protein>
    <recommendedName>
        <fullName evidence="2">Myb-like domain-containing protein</fullName>
    </recommendedName>
</protein>
<dbReference type="GO" id="GO:1905515">
    <property type="term" value="P:non-motile cilium assembly"/>
    <property type="evidence" value="ECO:0007669"/>
    <property type="project" value="TreeGrafter"/>
</dbReference>
<evidence type="ECO:0000313" key="4">
    <source>
        <dbReference type="Proteomes" id="UP000683360"/>
    </source>
</evidence>
<gene>
    <name evidence="3" type="ORF">MEDL_42221</name>
</gene>
<feature type="region of interest" description="Disordered" evidence="1">
    <location>
        <begin position="69"/>
        <end position="96"/>
    </location>
</feature>
<dbReference type="GO" id="GO:0034454">
    <property type="term" value="P:microtubule anchoring at centrosome"/>
    <property type="evidence" value="ECO:0007669"/>
    <property type="project" value="InterPro"/>
</dbReference>
<evidence type="ECO:0000256" key="1">
    <source>
        <dbReference type="SAM" id="MobiDB-lite"/>
    </source>
</evidence>
<sequence length="1122" mass="129094">MVITVINDSERHAVDEMDTPVTRYVSILKNPKKNLFQSPVDSVKENYLPVFSTPLAPLSICSNTQKRNRKLGWSPVKRTPVKSPPKKKSREGPWTDDQDRSLIEFVALHKDLQTSNSEWPSMRSDHVYWIKAAEYIQMIDGSTRSATSCRSRIVNKLRTTYSTISEAEDAYSCDYEDIREVSNDSGFLEPENITSLSPASDVIEKVLFKSLQRLDVQQSTELIKQFFQQNSEMNKKTLLNSLLQEDNLLNIYHIFDNSDTITACQRYEMVLKNFVKVSRSDKLCLLDTLFKTVCAENGIKQPPEKFPSLSLKSMDILQKKEKPNVLLDFAKCLGTTRPESDSPLMPVDRMPFGLIQYQLQFFSNSNTKKISIPDDYYQWLETLDAEFEDRLGRLIRGPMWSGLPSSDVGDPLKARVNIAAVSKRTIQRRTSTSEFTTTPKIQTPAVKSITESNPNGRFWLKLDGTDVKESLQHSVKDIWNGDVDLNDGQLEVLRTEYQSRLAWINSVHSTTEEDLKTCLETGLVNLELDEKFLQDAFKKATDDFRKRMNQKTANSETLKGLNWEVVECNTLLQQCLAFMSTFKSDSVSRAAIKSTSQEYQIYLKNLFKKKRTAATHILVIAISDEQRNVKPYALPIQYLPYRSLRDQYVRDITAPIKDALTQAGIHVVGLVTDGEFNSLRTQGDTGPLHTWQLVHDSKEVVRKMSKATLESMLTYAGDDDNGIPFAELPNNYIPSHVLVDIVDMLNDGLTFEDSIVYLRGKLVPEGYTPYPFRKDTPESSIDRLRSLVSTYVYRHTITTLRSEGRDFSQHLYVPEIDKTTCQQYHERGDHNHILKRIATSTRECRYQELDPEAFDKALLDPRAGLSHAALTGQRPQSVEDAEKLLSYHVAASMQRNGFDCEAEYVSTVAAWHEASDGRGMGQLRRCKANYQMLNYIVADLMPWYQENYDFTYIDVNRPMDNIRGFTRETFVEITTNIESQEERRLQNTELGYPEHPRAATTDDVECFFSLTRRQIGDTFTLLEFQNQWAKIVREFCKRLDPELPFHYWTRNERFRTEESCFDDDTDRKRLHTVRHTQREDCSIFTSGRAFLPARNKQSIRQRLFRVDVGLPPVPDNMQPGRS</sequence>
<dbReference type="EMBL" id="CAJPWZ010002024">
    <property type="protein sequence ID" value="CAG2229377.1"/>
    <property type="molecule type" value="Genomic_DNA"/>
</dbReference>
<dbReference type="InterPro" id="IPR024138">
    <property type="entry name" value="Pericentriolar_Pcm1"/>
</dbReference>
<dbReference type="Proteomes" id="UP000683360">
    <property type="component" value="Unassembled WGS sequence"/>
</dbReference>
<keyword evidence="4" id="KW-1185">Reference proteome</keyword>
<dbReference type="PROSITE" id="PS50090">
    <property type="entry name" value="MYB_LIKE"/>
    <property type="match status" value="1"/>
</dbReference>
<feature type="domain" description="Myb-like" evidence="2">
    <location>
        <begin position="86"/>
        <end position="157"/>
    </location>
</feature>
<organism evidence="3 4">
    <name type="scientific">Mytilus edulis</name>
    <name type="common">Blue mussel</name>
    <dbReference type="NCBI Taxonomy" id="6550"/>
    <lineage>
        <taxon>Eukaryota</taxon>
        <taxon>Metazoa</taxon>
        <taxon>Spiralia</taxon>
        <taxon>Lophotrochozoa</taxon>
        <taxon>Mollusca</taxon>
        <taxon>Bivalvia</taxon>
        <taxon>Autobranchia</taxon>
        <taxon>Pteriomorphia</taxon>
        <taxon>Mytilida</taxon>
        <taxon>Mytiloidea</taxon>
        <taxon>Mytilidae</taxon>
        <taxon>Mytilinae</taxon>
        <taxon>Mytilus</taxon>
    </lineage>
</organism>
<accession>A0A8S3T7E1</accession>
<dbReference type="GO" id="GO:0036064">
    <property type="term" value="C:ciliary basal body"/>
    <property type="evidence" value="ECO:0007669"/>
    <property type="project" value="TreeGrafter"/>
</dbReference>
<dbReference type="GO" id="GO:0034451">
    <property type="term" value="C:centriolar satellite"/>
    <property type="evidence" value="ECO:0007669"/>
    <property type="project" value="TreeGrafter"/>
</dbReference>
<dbReference type="PANTHER" id="PTHR14164">
    <property type="entry name" value="PERICENTRIOLAR MATERIAL 1-RELATED"/>
    <property type="match status" value="1"/>
</dbReference>
<name>A0A8S3T7E1_MYTED</name>
<proteinExistence type="predicted"/>
<dbReference type="AlphaFoldDB" id="A0A8S3T7E1"/>
<dbReference type="GO" id="GO:0071539">
    <property type="term" value="P:protein localization to centrosome"/>
    <property type="evidence" value="ECO:0007669"/>
    <property type="project" value="InterPro"/>
</dbReference>
<dbReference type="InterPro" id="IPR001005">
    <property type="entry name" value="SANT/Myb"/>
</dbReference>
<comment type="caution">
    <text evidence="3">The sequence shown here is derived from an EMBL/GenBank/DDBJ whole genome shotgun (WGS) entry which is preliminary data.</text>
</comment>
<reference evidence="3" key="1">
    <citation type="submission" date="2021-03" db="EMBL/GenBank/DDBJ databases">
        <authorList>
            <person name="Bekaert M."/>
        </authorList>
    </citation>
    <scope>NUCLEOTIDE SEQUENCE</scope>
</reference>